<sequence length="424" mass="49021">MLISNSRKPKISRNLLKEIAASQVHINYKLSTKQSLSLDALSINFIENLQKSCITDGYQKNLNKFLDIASTNDFLSVLHSIISNQQLIYIRSQALYSLHHAMKCNSCLIVNSNFFTTEVIDFYSRLLFDCDQVTELFSLSIINSILFKFFEDSKILLFKYDLPSLLINSDPDSVSPLFVSFSSEAMPDKMSLLFENGFIDHYIQKLLNLISSKSIETSSNAMESLILLLQNNPGIKLNNLDFLQNEFIHNLYSEDERCIELTLKLMVIVNLPPIGHINMIYLFVECHWTKISVEAIKLIQYFSPIFSQEDLVESKNVFLRALSRQPFKVEYLSLMTLLSTPFLSLLNLDEKKYLLDSLIIYSNDEDLCEQCLKSILMFHEQQDQNVKKMLVDIITQEYQLFEKLSWSENENVAKLAQQILIIEE</sequence>
<comment type="caution">
    <text evidence="1">The sequence shown here is derived from an EMBL/GenBank/DDBJ whole genome shotgun (WGS) entry which is preliminary data.</text>
</comment>
<proteinExistence type="predicted"/>
<protein>
    <submittedName>
        <fullName evidence="1">Uncharacterized protein</fullName>
    </submittedName>
</protein>
<evidence type="ECO:0000313" key="1">
    <source>
        <dbReference type="EMBL" id="KAK8842624.1"/>
    </source>
</evidence>
<reference evidence="1 2" key="1">
    <citation type="submission" date="2024-04" db="EMBL/GenBank/DDBJ databases">
        <title>Tritrichomonas musculus Genome.</title>
        <authorList>
            <person name="Alves-Ferreira E."/>
            <person name="Grigg M."/>
            <person name="Lorenzi H."/>
            <person name="Galac M."/>
        </authorList>
    </citation>
    <scope>NUCLEOTIDE SEQUENCE [LARGE SCALE GENOMIC DNA]</scope>
    <source>
        <strain evidence="1 2">EAF2021</strain>
    </source>
</reference>
<accession>A0ABR2H8U1</accession>
<evidence type="ECO:0000313" key="2">
    <source>
        <dbReference type="Proteomes" id="UP001470230"/>
    </source>
</evidence>
<dbReference type="EMBL" id="JAPFFF010000037">
    <property type="protein sequence ID" value="KAK8842624.1"/>
    <property type="molecule type" value="Genomic_DNA"/>
</dbReference>
<keyword evidence="2" id="KW-1185">Reference proteome</keyword>
<gene>
    <name evidence="1" type="ORF">M9Y10_025483</name>
</gene>
<dbReference type="Proteomes" id="UP001470230">
    <property type="component" value="Unassembled WGS sequence"/>
</dbReference>
<name>A0ABR2H8U1_9EUKA</name>
<organism evidence="1 2">
    <name type="scientific">Tritrichomonas musculus</name>
    <dbReference type="NCBI Taxonomy" id="1915356"/>
    <lineage>
        <taxon>Eukaryota</taxon>
        <taxon>Metamonada</taxon>
        <taxon>Parabasalia</taxon>
        <taxon>Tritrichomonadida</taxon>
        <taxon>Tritrichomonadidae</taxon>
        <taxon>Tritrichomonas</taxon>
    </lineage>
</organism>